<dbReference type="OrthoDB" id="3941134at2759"/>
<dbReference type="Proteomes" id="UP000758603">
    <property type="component" value="Unassembled WGS sequence"/>
</dbReference>
<feature type="compositionally biased region" description="Polar residues" evidence="1">
    <location>
        <begin position="76"/>
        <end position="88"/>
    </location>
</feature>
<feature type="compositionally biased region" description="Polar residues" evidence="1">
    <location>
        <begin position="226"/>
        <end position="236"/>
    </location>
</feature>
<evidence type="ECO:0000313" key="2">
    <source>
        <dbReference type="EMBL" id="KAH6652116.1"/>
    </source>
</evidence>
<comment type="caution">
    <text evidence="2">The sequence shown here is derived from an EMBL/GenBank/DDBJ whole genome shotgun (WGS) entry which is preliminary data.</text>
</comment>
<feature type="region of interest" description="Disordered" evidence="1">
    <location>
        <begin position="219"/>
        <end position="264"/>
    </location>
</feature>
<feature type="compositionally biased region" description="Pro residues" evidence="1">
    <location>
        <begin position="23"/>
        <end position="38"/>
    </location>
</feature>
<feature type="compositionally biased region" description="Polar residues" evidence="1">
    <location>
        <begin position="145"/>
        <end position="156"/>
    </location>
</feature>
<protein>
    <submittedName>
        <fullName evidence="2">Uncharacterized protein</fullName>
    </submittedName>
</protein>
<evidence type="ECO:0000256" key="1">
    <source>
        <dbReference type="SAM" id="MobiDB-lite"/>
    </source>
</evidence>
<feature type="compositionally biased region" description="Low complexity" evidence="1">
    <location>
        <begin position="337"/>
        <end position="346"/>
    </location>
</feature>
<dbReference type="EMBL" id="JAGPXC010000006">
    <property type="protein sequence ID" value="KAH6652116.1"/>
    <property type="molecule type" value="Genomic_DNA"/>
</dbReference>
<dbReference type="RefSeq" id="XP_045956394.1">
    <property type="nucleotide sequence ID" value="XM_046100408.1"/>
</dbReference>
<evidence type="ECO:0000313" key="3">
    <source>
        <dbReference type="Proteomes" id="UP000758603"/>
    </source>
</evidence>
<gene>
    <name evidence="2" type="ORF">BKA67DRAFT_537953</name>
</gene>
<feature type="region of interest" description="Disordered" evidence="1">
    <location>
        <begin position="283"/>
        <end position="350"/>
    </location>
</feature>
<feature type="region of interest" description="Disordered" evidence="1">
    <location>
        <begin position="751"/>
        <end position="787"/>
    </location>
</feature>
<name>A0A9P8UH96_9PEZI</name>
<sequence length="828" mass="88886">MDDPWGSPWASAPTDSVHENGSHPPPSPPKSLLSPPPRAFFSSNTSQPVHAHSPWADNSFGDWTGSAHVDDAAPTSAWNSWTADSSLTPRAESPAKQSPIAWPSSAATSPGLKPTLIRSRSSSVFPQHSPDPWAAESPWNDRSDALSNAPGQTVVDNIQHDLSAPTQVVIHVQQPNTNPPGNENDEQVIDADDQDGLKYTGPAAVCESPVLVSNLTVEVEGHETPSRPSSTFSVESNHALDRQDSPITSIDEESNVRPRSATRKVSNKISELVGLYDGLAKAATKEPQLSERSAPGGGSRDRSASLSISANPDVENGTEHCQDPPQQNLAEVDKTRTSISSNRSSTPKVVAHDIAKRSSLDHGCKGPALVPNAASVPVQQLIDKFGAIKFEPDVTLLETAFAHDLDLNQQESEFGDTLVSDRIVEDSFQTLEERRAWYRISRFGSSRKHNSGDEENYHAVNWQTSQLHVDVIKIVRRWMEEDSFSGKPTLGGSKRTSVFNWDSSAAPVGLDKIFARRSLAARPKTHSIAPLGHTPTSSVGSLGSFLEERRSFQEIDTLSSSSGPPTALASPVASFGWSSEPRLVSTLAISSSNSNGTETKAASQNVPPALPLSPISSPLSTIPAGQTITFGQHDDDDDEWGEMVFSPTEENFTLTEDSLDQPKAISQTLASPIMTEARPVVEEIHPVFEAQNAVVTAQPSTSNHNEHHKKNSAPSGIPVPQSLYLAPSVASSSLSVDPWASADISFFDTPATNSKSATASSNTVDAPLRKPATTHCEPRDKHSSSTNYIAPSQVGVTLGPIESSDNVTATETVRRILQNLPDLTYMLR</sequence>
<organism evidence="2 3">
    <name type="scientific">Truncatella angustata</name>
    <dbReference type="NCBI Taxonomy" id="152316"/>
    <lineage>
        <taxon>Eukaryota</taxon>
        <taxon>Fungi</taxon>
        <taxon>Dikarya</taxon>
        <taxon>Ascomycota</taxon>
        <taxon>Pezizomycotina</taxon>
        <taxon>Sordariomycetes</taxon>
        <taxon>Xylariomycetidae</taxon>
        <taxon>Amphisphaeriales</taxon>
        <taxon>Sporocadaceae</taxon>
        <taxon>Truncatella</taxon>
    </lineage>
</organism>
<feature type="compositionally biased region" description="Low complexity" evidence="1">
    <location>
        <begin position="751"/>
        <end position="763"/>
    </location>
</feature>
<accession>A0A9P8UH96</accession>
<dbReference type="AlphaFoldDB" id="A0A9P8UH96"/>
<proteinExistence type="predicted"/>
<feature type="region of interest" description="Disordered" evidence="1">
    <location>
        <begin position="697"/>
        <end position="718"/>
    </location>
</feature>
<feature type="region of interest" description="Disordered" evidence="1">
    <location>
        <begin position="1"/>
        <end position="160"/>
    </location>
</feature>
<dbReference type="GeneID" id="70129300"/>
<reference evidence="2" key="1">
    <citation type="journal article" date="2021" name="Nat. Commun.">
        <title>Genetic determinants of endophytism in the Arabidopsis root mycobiome.</title>
        <authorList>
            <person name="Mesny F."/>
            <person name="Miyauchi S."/>
            <person name="Thiergart T."/>
            <person name="Pickel B."/>
            <person name="Atanasova L."/>
            <person name="Karlsson M."/>
            <person name="Huettel B."/>
            <person name="Barry K.W."/>
            <person name="Haridas S."/>
            <person name="Chen C."/>
            <person name="Bauer D."/>
            <person name="Andreopoulos W."/>
            <person name="Pangilinan J."/>
            <person name="LaButti K."/>
            <person name="Riley R."/>
            <person name="Lipzen A."/>
            <person name="Clum A."/>
            <person name="Drula E."/>
            <person name="Henrissat B."/>
            <person name="Kohler A."/>
            <person name="Grigoriev I.V."/>
            <person name="Martin F.M."/>
            <person name="Hacquard S."/>
        </authorList>
    </citation>
    <scope>NUCLEOTIDE SEQUENCE</scope>
    <source>
        <strain evidence="2">MPI-SDFR-AT-0073</strain>
    </source>
</reference>
<keyword evidence="3" id="KW-1185">Reference proteome</keyword>